<gene>
    <name evidence="2" type="ORF">dnl_18840</name>
</gene>
<protein>
    <submittedName>
        <fullName evidence="2">Transferase I domain-containing protein</fullName>
    </submittedName>
</protein>
<dbReference type="Gene3D" id="3.40.109.10">
    <property type="entry name" value="NADH Oxidase"/>
    <property type="match status" value="1"/>
</dbReference>
<keyword evidence="2" id="KW-0808">Transferase</keyword>
<dbReference type="InterPro" id="IPR018641">
    <property type="entry name" value="Trfase_1_rSAM/seldom-assoc"/>
</dbReference>
<organism evidence="2 3">
    <name type="scientific">Desulfonema limicola</name>
    <dbReference type="NCBI Taxonomy" id="45656"/>
    <lineage>
        <taxon>Bacteria</taxon>
        <taxon>Pseudomonadati</taxon>
        <taxon>Thermodesulfobacteriota</taxon>
        <taxon>Desulfobacteria</taxon>
        <taxon>Desulfobacterales</taxon>
        <taxon>Desulfococcaceae</taxon>
        <taxon>Desulfonema</taxon>
    </lineage>
</organism>
<evidence type="ECO:0000313" key="2">
    <source>
        <dbReference type="EMBL" id="QTA79609.1"/>
    </source>
</evidence>
<proteinExistence type="predicted"/>
<dbReference type="SUPFAM" id="SSF53448">
    <property type="entry name" value="Nucleotide-diphospho-sugar transferases"/>
    <property type="match status" value="1"/>
</dbReference>
<dbReference type="EMBL" id="CP061799">
    <property type="protein sequence ID" value="QTA79609.1"/>
    <property type="molecule type" value="Genomic_DNA"/>
</dbReference>
<sequence length="440" mass="50475">MKNQCLLVFLKLPVIGNVKTRLAEKIGNIQAVNLYKYFVSDILKMLENKTYSIIICYYPLNAEKEISQWIGTRYLLWPQKGDTLGSKMSNAFQQAFIKGFDQVLLMGTDSPDLPEAVIKNGFSALNNYDAVIGPTIDGGYYIIGFNTRGFCPHVFENISWSTEKVFQETLNIFKKNKINLHVLPEWRDIDIFEDLIEFVKSNIETSSKPTQTFTYLLSLQVMTGYLSKESAMDFKETIEQRRAVNFFDPEKNVSDELLRQVVEMASKTPSSYNLQPWSLMIIRDLEQKNKLQKLAWNQTKVSEAPVVFILLADRDAWKQGHPFLERNFQEMVKAGSMSEDMKEQFINSTKGLYGSSEDRQQAFACKNAGFFAMSLMLAAKSLGLDTHPMDGFDIDGVRQVFNIPENYWIPLLLPIGYFKADQTLAAPKWRKTFDEIVVKF</sequence>
<dbReference type="CDD" id="cd02137">
    <property type="entry name" value="MhqN-like"/>
    <property type="match status" value="1"/>
</dbReference>
<dbReference type="Gene3D" id="3.90.550.10">
    <property type="entry name" value="Spore Coat Polysaccharide Biosynthesis Protein SpsA, Chain A"/>
    <property type="match status" value="1"/>
</dbReference>
<evidence type="ECO:0000313" key="3">
    <source>
        <dbReference type="Proteomes" id="UP000663720"/>
    </source>
</evidence>
<dbReference type="InterPro" id="IPR000415">
    <property type="entry name" value="Nitroreductase-like"/>
</dbReference>
<evidence type="ECO:0000259" key="1">
    <source>
        <dbReference type="Pfam" id="PF00881"/>
    </source>
</evidence>
<dbReference type="InterPro" id="IPR029479">
    <property type="entry name" value="Nitroreductase"/>
</dbReference>
<keyword evidence="3" id="KW-1185">Reference proteome</keyword>
<dbReference type="NCBIfam" id="TIGR04282">
    <property type="entry name" value="glyco_like_cofC"/>
    <property type="match status" value="1"/>
</dbReference>
<dbReference type="KEGG" id="dli:dnl_18840"/>
<dbReference type="GO" id="GO:0016740">
    <property type="term" value="F:transferase activity"/>
    <property type="evidence" value="ECO:0007669"/>
    <property type="project" value="UniProtKB-KW"/>
</dbReference>
<dbReference type="Pfam" id="PF09837">
    <property type="entry name" value="DUF2064"/>
    <property type="match status" value="1"/>
</dbReference>
<dbReference type="RefSeq" id="WP_207691346.1">
    <property type="nucleotide sequence ID" value="NZ_CP061799.1"/>
</dbReference>
<dbReference type="Proteomes" id="UP000663720">
    <property type="component" value="Chromosome"/>
</dbReference>
<accession>A0A975B6A1</accession>
<dbReference type="SUPFAM" id="SSF55469">
    <property type="entry name" value="FMN-dependent nitroreductase-like"/>
    <property type="match status" value="1"/>
</dbReference>
<dbReference type="Pfam" id="PF00881">
    <property type="entry name" value="Nitroreductase"/>
    <property type="match status" value="1"/>
</dbReference>
<dbReference type="GO" id="GO:0016491">
    <property type="term" value="F:oxidoreductase activity"/>
    <property type="evidence" value="ECO:0007669"/>
    <property type="project" value="InterPro"/>
</dbReference>
<dbReference type="PANTHER" id="PTHR36529:SF1">
    <property type="entry name" value="GLYCOSYLTRANSFERASE"/>
    <property type="match status" value="1"/>
</dbReference>
<dbReference type="InterPro" id="IPR029044">
    <property type="entry name" value="Nucleotide-diphossugar_trans"/>
</dbReference>
<name>A0A975B6A1_9BACT</name>
<feature type="domain" description="Nitroreductase" evidence="1">
    <location>
        <begin position="238"/>
        <end position="417"/>
    </location>
</feature>
<reference evidence="2" key="1">
    <citation type="journal article" date="2021" name="Microb. Physiol.">
        <title>Proteogenomic Insights into the Physiology of Marine, Sulfate-Reducing, Filamentous Desulfonema limicola and Desulfonema magnum.</title>
        <authorList>
            <person name="Schnaars V."/>
            <person name="Wohlbrand L."/>
            <person name="Scheve S."/>
            <person name="Hinrichs C."/>
            <person name="Reinhardt R."/>
            <person name="Rabus R."/>
        </authorList>
    </citation>
    <scope>NUCLEOTIDE SEQUENCE</scope>
    <source>
        <strain evidence="2">5ac10</strain>
    </source>
</reference>
<dbReference type="PANTHER" id="PTHR36529">
    <property type="entry name" value="SLL1095 PROTEIN"/>
    <property type="match status" value="1"/>
</dbReference>
<dbReference type="AlphaFoldDB" id="A0A975B6A1"/>